<name>A0A1E3IFL2_9TREE</name>
<accession>A0A1E3IFL2</accession>
<dbReference type="GeneID" id="30196239"/>
<dbReference type="EMBL" id="AWGH01000028">
    <property type="protein sequence ID" value="ODN87404.1"/>
    <property type="molecule type" value="Genomic_DNA"/>
</dbReference>
<keyword evidence="3" id="KW-1185">Reference proteome</keyword>
<dbReference type="Pfam" id="PF14214">
    <property type="entry name" value="Helitron_like_N"/>
    <property type="match status" value="1"/>
</dbReference>
<sequence>MQGKLKPGVRFVPESEQERAAVTLLRKLNIMSTNIFGSAGSHKDMREELRALLRHSGMPSLFVTLNPADAMNPIVGVFSGRDINLDERLGTGEGVSAEAQARSRAAALDPGACAEGFHFMVEKFVDIFLAYDDPHRGIFGKCLHHYGVVEAQGRGALHMLICIL</sequence>
<dbReference type="Proteomes" id="UP000094819">
    <property type="component" value="Unassembled WGS sequence"/>
</dbReference>
<reference evidence="2 3" key="1">
    <citation type="submission" date="2016-06" db="EMBL/GenBank/DDBJ databases">
        <title>Evolution of pathogenesis and genome organization in the Tremellales.</title>
        <authorList>
            <person name="Cuomo C."/>
            <person name="Litvintseva A."/>
            <person name="Heitman J."/>
            <person name="Chen Y."/>
            <person name="Sun S."/>
            <person name="Springer D."/>
            <person name="Dromer F."/>
            <person name="Young S."/>
            <person name="Zeng Q."/>
            <person name="Chapman S."/>
            <person name="Gujja S."/>
            <person name="Saif S."/>
            <person name="Birren B."/>
        </authorList>
    </citation>
    <scope>NUCLEOTIDE SEQUENCE [LARGE SCALE GENOMIC DNA]</scope>
    <source>
        <strain evidence="2 3">CBS 7118</strain>
    </source>
</reference>
<evidence type="ECO:0000313" key="2">
    <source>
        <dbReference type="EMBL" id="ODN87404.1"/>
    </source>
</evidence>
<protein>
    <recommendedName>
        <fullName evidence="1">Helitron helicase-like domain-containing protein</fullName>
    </recommendedName>
</protein>
<dbReference type="OrthoDB" id="432234at2759"/>
<gene>
    <name evidence="2" type="ORF">L198_07028</name>
</gene>
<comment type="caution">
    <text evidence="2">The sequence shown here is derived from an EMBL/GenBank/DDBJ whole genome shotgun (WGS) entry which is preliminary data.</text>
</comment>
<evidence type="ECO:0000259" key="1">
    <source>
        <dbReference type="Pfam" id="PF14214"/>
    </source>
</evidence>
<feature type="domain" description="Helitron helicase-like" evidence="1">
    <location>
        <begin position="16"/>
        <end position="159"/>
    </location>
</feature>
<dbReference type="InterPro" id="IPR025476">
    <property type="entry name" value="Helitron_helicase-like"/>
</dbReference>
<evidence type="ECO:0000313" key="3">
    <source>
        <dbReference type="Proteomes" id="UP000094819"/>
    </source>
</evidence>
<proteinExistence type="predicted"/>
<organism evidence="2 3">
    <name type="scientific">Cryptococcus wingfieldii CBS 7118</name>
    <dbReference type="NCBI Taxonomy" id="1295528"/>
    <lineage>
        <taxon>Eukaryota</taxon>
        <taxon>Fungi</taxon>
        <taxon>Dikarya</taxon>
        <taxon>Basidiomycota</taxon>
        <taxon>Agaricomycotina</taxon>
        <taxon>Tremellomycetes</taxon>
        <taxon>Tremellales</taxon>
        <taxon>Cryptococcaceae</taxon>
        <taxon>Cryptococcus</taxon>
    </lineage>
</organism>
<dbReference type="RefSeq" id="XP_019028964.1">
    <property type="nucleotide sequence ID" value="XM_019179046.1"/>
</dbReference>
<dbReference type="AlphaFoldDB" id="A0A1E3IFL2"/>